<feature type="binding site" evidence="9 11">
    <location>
        <position position="190"/>
    </location>
    <ligand>
        <name>substrate</name>
    </ligand>
</feature>
<dbReference type="GO" id="GO:0005829">
    <property type="term" value="C:cytosol"/>
    <property type="evidence" value="ECO:0007669"/>
    <property type="project" value="TreeGrafter"/>
</dbReference>
<evidence type="ECO:0000256" key="1">
    <source>
        <dbReference type="ARBA" id="ARBA00002356"/>
    </source>
</evidence>
<dbReference type="Gene3D" id="3.20.20.70">
    <property type="entry name" value="Aldolase class I"/>
    <property type="match status" value="1"/>
</dbReference>
<gene>
    <name evidence="9" type="primary">pyrF</name>
    <name evidence="14" type="ORF">CWI84_01000</name>
</gene>
<comment type="caution">
    <text evidence="14">The sequence shown here is derived from an EMBL/GenBank/DDBJ whole genome shotgun (WGS) entry which is preliminary data.</text>
</comment>
<feature type="active site" description="For OMPdecase activity" evidence="10">
    <location>
        <position position="60"/>
    </location>
</feature>
<comment type="function">
    <text evidence="1 9">Catalyzes the decarboxylation of orotidine 5'-monophosphate (OMP) to uridine 5'-monophosphate (UMP).</text>
</comment>
<dbReference type="EMBL" id="PIQH01000001">
    <property type="protein sequence ID" value="RUO81365.1"/>
    <property type="molecule type" value="Genomic_DNA"/>
</dbReference>
<dbReference type="InterPro" id="IPR018089">
    <property type="entry name" value="OMPdecase_AS"/>
</dbReference>
<dbReference type="InterPro" id="IPR001754">
    <property type="entry name" value="OMPdeCOase_dom"/>
</dbReference>
<feature type="binding site" evidence="9 11">
    <location>
        <position position="210"/>
    </location>
    <ligand>
        <name>substrate</name>
    </ligand>
</feature>
<comment type="similarity">
    <text evidence="8 9">Belongs to the OMP decarboxylase family. Type 1 subfamily.</text>
</comment>
<protein>
    <recommendedName>
        <fullName evidence="9">Orotidine 5'-phosphate decarboxylase</fullName>
        <ecNumber evidence="9">4.1.1.23</ecNumber>
    </recommendedName>
    <alternativeName>
        <fullName evidence="9">OMP decarboxylase</fullName>
        <shortName evidence="9">OMPDCase</shortName>
        <shortName evidence="9">OMPdecase</shortName>
    </alternativeName>
</protein>
<keyword evidence="15" id="KW-1185">Reference proteome</keyword>
<dbReference type="HAMAP" id="MF_01200_B">
    <property type="entry name" value="OMPdecase_type1_B"/>
    <property type="match status" value="1"/>
</dbReference>
<evidence type="ECO:0000256" key="5">
    <source>
        <dbReference type="ARBA" id="ARBA00022975"/>
    </source>
</evidence>
<dbReference type="OrthoDB" id="9806203at2"/>
<feature type="domain" description="Orotidine 5'-phosphate decarboxylase" evidence="13">
    <location>
        <begin position="5"/>
        <end position="226"/>
    </location>
</feature>
<evidence type="ECO:0000313" key="14">
    <source>
        <dbReference type="EMBL" id="RUO81365.1"/>
    </source>
</evidence>
<dbReference type="CDD" id="cd04725">
    <property type="entry name" value="OMP_decarboxylase_like"/>
    <property type="match status" value="1"/>
</dbReference>
<evidence type="ECO:0000256" key="2">
    <source>
        <dbReference type="ARBA" id="ARBA00004861"/>
    </source>
</evidence>
<evidence type="ECO:0000256" key="6">
    <source>
        <dbReference type="ARBA" id="ARBA00023239"/>
    </source>
</evidence>
<feature type="active site" description="For OMPdecase activity" evidence="10">
    <location>
        <position position="65"/>
    </location>
</feature>
<dbReference type="GO" id="GO:0004590">
    <property type="term" value="F:orotidine-5'-phosphate decarboxylase activity"/>
    <property type="evidence" value="ECO:0007669"/>
    <property type="project" value="UniProtKB-UniRule"/>
</dbReference>
<evidence type="ECO:0000259" key="13">
    <source>
        <dbReference type="SMART" id="SM00934"/>
    </source>
</evidence>
<proteinExistence type="inferred from homology"/>
<dbReference type="RefSeq" id="WP_126840710.1">
    <property type="nucleotide sequence ID" value="NZ_PIQH01000001.1"/>
</dbReference>
<name>A0A432ZTU8_9GAMM</name>
<comment type="subunit">
    <text evidence="3 9">Homodimer.</text>
</comment>
<dbReference type="Pfam" id="PF00215">
    <property type="entry name" value="OMPdecase"/>
    <property type="match status" value="1"/>
</dbReference>
<dbReference type="NCBIfam" id="TIGR01740">
    <property type="entry name" value="pyrF"/>
    <property type="match status" value="1"/>
</dbReference>
<dbReference type="NCBIfam" id="NF001273">
    <property type="entry name" value="PRK00230.1"/>
    <property type="match status" value="1"/>
</dbReference>
<comment type="pathway">
    <text evidence="2 9 12">Pyrimidine metabolism; UMP biosynthesis via de novo pathway; UMP from orotate: step 2/2.</text>
</comment>
<accession>A0A432ZTU8</accession>
<dbReference type="InterPro" id="IPR047596">
    <property type="entry name" value="OMPdecase_bac"/>
</dbReference>
<evidence type="ECO:0000256" key="7">
    <source>
        <dbReference type="ARBA" id="ARBA00049157"/>
    </source>
</evidence>
<feature type="binding site" evidence="9 11">
    <location>
        <position position="33"/>
    </location>
    <ligand>
        <name>substrate</name>
    </ligand>
</feature>
<comment type="catalytic activity">
    <reaction evidence="7 9 12">
        <text>orotidine 5'-phosphate + H(+) = UMP + CO2</text>
        <dbReference type="Rhea" id="RHEA:11596"/>
        <dbReference type="ChEBI" id="CHEBI:15378"/>
        <dbReference type="ChEBI" id="CHEBI:16526"/>
        <dbReference type="ChEBI" id="CHEBI:57538"/>
        <dbReference type="ChEBI" id="CHEBI:57865"/>
        <dbReference type="EC" id="4.1.1.23"/>
    </reaction>
</comment>
<evidence type="ECO:0000256" key="12">
    <source>
        <dbReference type="RuleBase" id="RU000512"/>
    </source>
</evidence>
<dbReference type="InterPro" id="IPR011060">
    <property type="entry name" value="RibuloseP-bd_barrel"/>
</dbReference>
<reference evidence="14 15" key="1">
    <citation type="journal article" date="2011" name="Front. Microbiol.">
        <title>Genomic signatures of strain selection and enhancement in Bacillus atrophaeus var. globigii, a historical biowarfare simulant.</title>
        <authorList>
            <person name="Gibbons H.S."/>
            <person name="Broomall S.M."/>
            <person name="McNew L.A."/>
            <person name="Daligault H."/>
            <person name="Chapman C."/>
            <person name="Bruce D."/>
            <person name="Karavis M."/>
            <person name="Krepps M."/>
            <person name="McGregor P.A."/>
            <person name="Hong C."/>
            <person name="Park K.H."/>
            <person name="Akmal A."/>
            <person name="Feldman A."/>
            <person name="Lin J.S."/>
            <person name="Chang W.E."/>
            <person name="Higgs B.W."/>
            <person name="Demirev P."/>
            <person name="Lindquist J."/>
            <person name="Liem A."/>
            <person name="Fochler E."/>
            <person name="Read T.D."/>
            <person name="Tapia R."/>
            <person name="Johnson S."/>
            <person name="Bishop-Lilly K.A."/>
            <person name="Detter C."/>
            <person name="Han C."/>
            <person name="Sozhamannan S."/>
            <person name="Rosenzweig C.N."/>
            <person name="Skowronski E.W."/>
        </authorList>
    </citation>
    <scope>NUCLEOTIDE SEQUENCE [LARGE SCALE GENOMIC DNA]</scope>
    <source>
        <strain evidence="14 15">CC-PW-9</strain>
    </source>
</reference>
<feature type="binding site" evidence="9 11">
    <location>
        <position position="120"/>
    </location>
    <ligand>
        <name>substrate</name>
    </ligand>
</feature>
<dbReference type="PROSITE" id="PS00156">
    <property type="entry name" value="OMPDECASE"/>
    <property type="match status" value="1"/>
</dbReference>
<dbReference type="GO" id="GO:0006207">
    <property type="term" value="P:'de novo' pyrimidine nucleobase biosynthetic process"/>
    <property type="evidence" value="ECO:0007669"/>
    <property type="project" value="InterPro"/>
</dbReference>
<feature type="binding site" evidence="9">
    <location>
        <begin position="60"/>
        <end position="69"/>
    </location>
    <ligand>
        <name>substrate</name>
    </ligand>
</feature>
<dbReference type="FunFam" id="3.20.20.70:FF:000015">
    <property type="entry name" value="Orotidine 5'-phosphate decarboxylase"/>
    <property type="match status" value="1"/>
</dbReference>
<dbReference type="InterPro" id="IPR013785">
    <property type="entry name" value="Aldolase_TIM"/>
</dbReference>
<feature type="active site" description="For OMPdecase activity" evidence="10">
    <location>
        <position position="62"/>
    </location>
</feature>
<dbReference type="GO" id="GO:0044205">
    <property type="term" value="P:'de novo' UMP biosynthetic process"/>
    <property type="evidence" value="ECO:0007669"/>
    <property type="project" value="UniProtKB-UniRule"/>
</dbReference>
<dbReference type="EC" id="4.1.1.23" evidence="9"/>
<evidence type="ECO:0000256" key="11">
    <source>
        <dbReference type="PIRSR" id="PIRSR614732-2"/>
    </source>
</evidence>
<feature type="binding site" evidence="9 11">
    <location>
        <position position="11"/>
    </location>
    <ligand>
        <name>substrate</name>
    </ligand>
</feature>
<feature type="active site" description="Proton donor" evidence="9">
    <location>
        <position position="62"/>
    </location>
</feature>
<dbReference type="AlphaFoldDB" id="A0A432ZTU8"/>
<dbReference type="UniPathway" id="UPA00070">
    <property type="reaction ID" value="UER00120"/>
</dbReference>
<dbReference type="SUPFAM" id="SSF51366">
    <property type="entry name" value="Ribulose-phoshate binding barrel"/>
    <property type="match status" value="1"/>
</dbReference>
<evidence type="ECO:0000256" key="9">
    <source>
        <dbReference type="HAMAP-Rule" id="MF_01200"/>
    </source>
</evidence>
<dbReference type="PANTHER" id="PTHR32119:SF2">
    <property type="entry name" value="OROTIDINE 5'-PHOSPHATE DECARBOXYLASE"/>
    <property type="match status" value="1"/>
</dbReference>
<dbReference type="PANTHER" id="PTHR32119">
    <property type="entry name" value="OROTIDINE 5'-PHOSPHATE DECARBOXYLASE"/>
    <property type="match status" value="1"/>
</dbReference>
<keyword evidence="5 9" id="KW-0665">Pyrimidine biosynthesis</keyword>
<organism evidence="14 15">
    <name type="scientific">Idiomarina tyrosinivorans</name>
    <dbReference type="NCBI Taxonomy" id="1445662"/>
    <lineage>
        <taxon>Bacteria</taxon>
        <taxon>Pseudomonadati</taxon>
        <taxon>Pseudomonadota</taxon>
        <taxon>Gammaproteobacteria</taxon>
        <taxon>Alteromonadales</taxon>
        <taxon>Idiomarinaceae</taxon>
        <taxon>Idiomarina</taxon>
    </lineage>
</organism>
<feature type="binding site" evidence="9 11">
    <location>
        <position position="181"/>
    </location>
    <ligand>
        <name>substrate</name>
    </ligand>
</feature>
<sequence length="231" mass="24776">MSLTKVYVALDTDSLSQAQQWATQLQGLGVGLKVGKEFFTYYGPEPIREWIKQGFSIFLDLKFHDIPNTVAKAVTAAAELGVDIVNVHASGGSAMMTAAKQALQPYGKNAPKLIAVTVLTSSSDDDLRELGINLAVAEQVMALTELTHKAGLDGVVCSALEAQALKQRFGKDFLLVTPGIRPQGTSNDDQKRVVTPEQALSWGVDAMVIGRPITQAPNPRESAEQILASIE</sequence>
<dbReference type="InterPro" id="IPR014732">
    <property type="entry name" value="OMPdecase"/>
</dbReference>
<evidence type="ECO:0000256" key="8">
    <source>
        <dbReference type="ARBA" id="ARBA00061012"/>
    </source>
</evidence>
<keyword evidence="6 9" id="KW-0456">Lyase</keyword>
<evidence type="ECO:0000256" key="10">
    <source>
        <dbReference type="PIRSR" id="PIRSR614732-1"/>
    </source>
</evidence>
<dbReference type="SMART" id="SM00934">
    <property type="entry name" value="OMPdecase"/>
    <property type="match status" value="1"/>
</dbReference>
<evidence type="ECO:0000313" key="15">
    <source>
        <dbReference type="Proteomes" id="UP000287996"/>
    </source>
</evidence>
<dbReference type="Proteomes" id="UP000287996">
    <property type="component" value="Unassembled WGS sequence"/>
</dbReference>
<evidence type="ECO:0000256" key="3">
    <source>
        <dbReference type="ARBA" id="ARBA00011738"/>
    </source>
</evidence>
<keyword evidence="4 9" id="KW-0210">Decarboxylase</keyword>
<feature type="binding site" evidence="9 11">
    <location>
        <position position="211"/>
    </location>
    <ligand>
        <name>substrate</name>
    </ligand>
</feature>
<evidence type="ECO:0000256" key="4">
    <source>
        <dbReference type="ARBA" id="ARBA00022793"/>
    </source>
</evidence>